<dbReference type="EMBL" id="BAAAHU010000034">
    <property type="protein sequence ID" value="GAA1011877.1"/>
    <property type="molecule type" value="Genomic_DNA"/>
</dbReference>
<dbReference type="Proteomes" id="UP001501072">
    <property type="component" value="Unassembled WGS sequence"/>
</dbReference>
<reference evidence="2 3" key="1">
    <citation type="journal article" date="2019" name="Int. J. Syst. Evol. Microbiol.">
        <title>The Global Catalogue of Microorganisms (GCM) 10K type strain sequencing project: providing services to taxonomists for standard genome sequencing and annotation.</title>
        <authorList>
            <consortium name="The Broad Institute Genomics Platform"/>
            <consortium name="The Broad Institute Genome Sequencing Center for Infectious Disease"/>
            <person name="Wu L."/>
            <person name="Ma J."/>
        </authorList>
    </citation>
    <scope>NUCLEOTIDE SEQUENCE [LARGE SCALE GENOMIC DNA]</scope>
    <source>
        <strain evidence="2 3">JCM 11269</strain>
    </source>
</reference>
<accession>A0ABN1T1R0</accession>
<name>A0ABN1T1R0_9ACTN</name>
<keyword evidence="3" id="KW-1185">Reference proteome</keyword>
<feature type="compositionally biased region" description="Basic and acidic residues" evidence="1">
    <location>
        <begin position="54"/>
        <end position="68"/>
    </location>
</feature>
<gene>
    <name evidence="2" type="ORF">GCM10009564_33960</name>
</gene>
<feature type="region of interest" description="Disordered" evidence="1">
    <location>
        <begin position="23"/>
        <end position="111"/>
    </location>
</feature>
<evidence type="ECO:0000256" key="1">
    <source>
        <dbReference type="SAM" id="MobiDB-lite"/>
    </source>
</evidence>
<evidence type="ECO:0000313" key="3">
    <source>
        <dbReference type="Proteomes" id="UP001501072"/>
    </source>
</evidence>
<organism evidence="2 3">
    <name type="scientific">Streptomyces thermogriseus</name>
    <dbReference type="NCBI Taxonomy" id="75292"/>
    <lineage>
        <taxon>Bacteria</taxon>
        <taxon>Bacillati</taxon>
        <taxon>Actinomycetota</taxon>
        <taxon>Actinomycetes</taxon>
        <taxon>Kitasatosporales</taxon>
        <taxon>Streptomycetaceae</taxon>
        <taxon>Streptomyces</taxon>
    </lineage>
</organism>
<evidence type="ECO:0000313" key="2">
    <source>
        <dbReference type="EMBL" id="GAA1011877.1"/>
    </source>
</evidence>
<sequence length="111" mass="11404">MAQGHALLVDAFGVRGEQLVREAAGTGDEGVRGDGHGSDSPGAAGRGAGGRDVSFLREEHGRAEDATARRTSRRTSRSAEGRNVLFTEGFAPGQGVSGRRRTAIRGADAGS</sequence>
<protein>
    <submittedName>
        <fullName evidence="2">Uncharacterized protein</fullName>
    </submittedName>
</protein>
<proteinExistence type="predicted"/>
<comment type="caution">
    <text evidence="2">The sequence shown here is derived from an EMBL/GenBank/DDBJ whole genome shotgun (WGS) entry which is preliminary data.</text>
</comment>